<accession>A0AAD7IMU3</accession>
<reference evidence="1" key="1">
    <citation type="submission" date="2023-03" db="EMBL/GenBank/DDBJ databases">
        <title>Massive genome expansion in bonnet fungi (Mycena s.s.) driven by repeated elements and novel gene families across ecological guilds.</title>
        <authorList>
            <consortium name="Lawrence Berkeley National Laboratory"/>
            <person name="Harder C.B."/>
            <person name="Miyauchi S."/>
            <person name="Viragh M."/>
            <person name="Kuo A."/>
            <person name="Thoen E."/>
            <person name="Andreopoulos B."/>
            <person name="Lu D."/>
            <person name="Skrede I."/>
            <person name="Drula E."/>
            <person name="Henrissat B."/>
            <person name="Morin E."/>
            <person name="Kohler A."/>
            <person name="Barry K."/>
            <person name="LaButti K."/>
            <person name="Morin E."/>
            <person name="Salamov A."/>
            <person name="Lipzen A."/>
            <person name="Mereny Z."/>
            <person name="Hegedus B."/>
            <person name="Baldrian P."/>
            <person name="Stursova M."/>
            <person name="Weitz H."/>
            <person name="Taylor A."/>
            <person name="Grigoriev I.V."/>
            <person name="Nagy L.G."/>
            <person name="Martin F."/>
            <person name="Kauserud H."/>
        </authorList>
    </citation>
    <scope>NUCLEOTIDE SEQUENCE</scope>
    <source>
        <strain evidence="1">CBHHK182m</strain>
    </source>
</reference>
<comment type="caution">
    <text evidence="1">The sequence shown here is derived from an EMBL/GenBank/DDBJ whole genome shotgun (WGS) entry which is preliminary data.</text>
</comment>
<evidence type="ECO:0000313" key="2">
    <source>
        <dbReference type="Proteomes" id="UP001215598"/>
    </source>
</evidence>
<sequence length="298" mass="33771">MSFGFGVGDIVLATTLAWRLYKGFKESSEGFRRMSSELLSLHAVLSETSDYLEEYGGELPESRKNRLNTLVDGCLISLQELEALYTRYESLTTQSQRTWDRMRYGLKDLSEVRQRLISSISMLTAFNTALLNSSTARIEKKLAKFIAEVQAGMREGSVISASTRATTLESPDVWGKLRRELEDIGISTLVVDERREFIVSWLQNAMDRGLLEINAHVVDIDDLSIRSLSVTPSNDGMSTRSLTPTNDIDFDSLAHNDLKKDGYRRVVRGLNGVDTKTIDGYRCVVRELESRMSRYRRD</sequence>
<proteinExistence type="predicted"/>
<organism evidence="1 2">
    <name type="scientific">Mycena metata</name>
    <dbReference type="NCBI Taxonomy" id="1033252"/>
    <lineage>
        <taxon>Eukaryota</taxon>
        <taxon>Fungi</taxon>
        <taxon>Dikarya</taxon>
        <taxon>Basidiomycota</taxon>
        <taxon>Agaricomycotina</taxon>
        <taxon>Agaricomycetes</taxon>
        <taxon>Agaricomycetidae</taxon>
        <taxon>Agaricales</taxon>
        <taxon>Marasmiineae</taxon>
        <taxon>Mycenaceae</taxon>
        <taxon>Mycena</taxon>
    </lineage>
</organism>
<dbReference type="EMBL" id="JARKIB010000082">
    <property type="protein sequence ID" value="KAJ7745717.1"/>
    <property type="molecule type" value="Genomic_DNA"/>
</dbReference>
<dbReference type="AlphaFoldDB" id="A0AAD7IMU3"/>
<name>A0AAD7IMU3_9AGAR</name>
<evidence type="ECO:0000313" key="1">
    <source>
        <dbReference type="EMBL" id="KAJ7745717.1"/>
    </source>
</evidence>
<protein>
    <recommendedName>
        <fullName evidence="3">Fungal N-terminal domain-containing protein</fullName>
    </recommendedName>
</protein>
<evidence type="ECO:0008006" key="3">
    <source>
        <dbReference type="Google" id="ProtNLM"/>
    </source>
</evidence>
<gene>
    <name evidence="1" type="ORF">B0H16DRAFT_971445</name>
</gene>
<keyword evidence="2" id="KW-1185">Reference proteome</keyword>
<dbReference type="Proteomes" id="UP001215598">
    <property type="component" value="Unassembled WGS sequence"/>
</dbReference>